<evidence type="ECO:0000313" key="1">
    <source>
        <dbReference type="EMBL" id="SFV73937.1"/>
    </source>
</evidence>
<reference evidence="2" key="1">
    <citation type="submission" date="2016-10" db="EMBL/GenBank/DDBJ databases">
        <authorList>
            <person name="Wegmann U."/>
        </authorList>
    </citation>
    <scope>NUCLEOTIDE SEQUENCE [LARGE SCALE GENOMIC DNA]</scope>
</reference>
<accession>A0A1K1LGV2</accession>
<sequence>MDTPAGRWSFLCKQRGSIASCRGMRAGAARAEEARKKRPGPCLFAMDEPYHKIVCLNSLMWSGCEKKCTGIFARETKDLGRYGTAAAPQDA</sequence>
<dbReference type="AlphaFoldDB" id="A0A1K1LGV2"/>
<proteinExistence type="predicted"/>
<protein>
    <submittedName>
        <fullName evidence="1">Uncharacterized protein</fullName>
    </submittedName>
</protein>
<dbReference type="KEGG" id="dpg:DESPIGER_2115"/>
<organism evidence="1 2">
    <name type="scientific">Desulfovibrio piger</name>
    <dbReference type="NCBI Taxonomy" id="901"/>
    <lineage>
        <taxon>Bacteria</taxon>
        <taxon>Pseudomonadati</taxon>
        <taxon>Thermodesulfobacteriota</taxon>
        <taxon>Desulfovibrionia</taxon>
        <taxon>Desulfovibrionales</taxon>
        <taxon>Desulfovibrionaceae</taxon>
        <taxon>Desulfovibrio</taxon>
    </lineage>
</organism>
<dbReference type="Proteomes" id="UP000186323">
    <property type="component" value="Chromosome I"/>
</dbReference>
<name>A0A1K1LGV2_9BACT</name>
<dbReference type="EMBL" id="LT630450">
    <property type="protein sequence ID" value="SFV73937.1"/>
    <property type="molecule type" value="Genomic_DNA"/>
</dbReference>
<gene>
    <name evidence="1" type="ORF">DESPIGER_2115</name>
</gene>
<keyword evidence="2" id="KW-1185">Reference proteome</keyword>
<evidence type="ECO:0000313" key="2">
    <source>
        <dbReference type="Proteomes" id="UP000186323"/>
    </source>
</evidence>